<dbReference type="InterPro" id="IPR013655">
    <property type="entry name" value="PAS_fold_3"/>
</dbReference>
<dbReference type="Pfam" id="PF08778">
    <property type="entry name" value="HIF-1a_CTAD"/>
    <property type="match status" value="1"/>
</dbReference>
<keyword evidence="10" id="KW-0804">Transcription</keyword>
<evidence type="ECO:0000256" key="14">
    <source>
        <dbReference type="SAM" id="MobiDB-lite"/>
    </source>
</evidence>
<evidence type="ECO:0000313" key="17">
    <source>
        <dbReference type="EMBL" id="EPQ12574.1"/>
    </source>
</evidence>
<dbReference type="InterPro" id="IPR001321">
    <property type="entry name" value="HIF-1_alpha"/>
</dbReference>
<feature type="region of interest" description="Disordered" evidence="14">
    <location>
        <begin position="568"/>
        <end position="595"/>
    </location>
</feature>
<keyword evidence="5" id="KW-0677">Repeat</keyword>
<keyword evidence="4" id="KW-0963">Cytoplasm</keyword>
<dbReference type="FunFam" id="3.30.450.20:FF:000015">
    <property type="entry name" value="Hypoxia-inducible factor 1-alpha isoform 1"/>
    <property type="match status" value="1"/>
</dbReference>
<dbReference type="Pfam" id="PF11413">
    <property type="entry name" value="HIF-1"/>
    <property type="match status" value="1"/>
</dbReference>
<dbReference type="CDD" id="cd19727">
    <property type="entry name" value="bHLH-PAS_HIF1a_PASD8"/>
    <property type="match status" value="1"/>
</dbReference>
<dbReference type="Gene3D" id="3.30.450.20">
    <property type="entry name" value="PAS domain"/>
    <property type="match status" value="2"/>
</dbReference>
<dbReference type="GO" id="GO:0000977">
    <property type="term" value="F:RNA polymerase II transcription regulatory region sequence-specific DNA binding"/>
    <property type="evidence" value="ECO:0007669"/>
    <property type="project" value="TreeGrafter"/>
</dbReference>
<feature type="compositionally biased region" description="Basic and acidic residues" evidence="14">
    <location>
        <begin position="88"/>
        <end position="103"/>
    </location>
</feature>
<dbReference type="GO" id="GO:0000981">
    <property type="term" value="F:DNA-binding transcription factor activity, RNA polymerase II-specific"/>
    <property type="evidence" value="ECO:0007669"/>
    <property type="project" value="TreeGrafter"/>
</dbReference>
<dbReference type="GO" id="GO:0005634">
    <property type="term" value="C:nucleus"/>
    <property type="evidence" value="ECO:0007669"/>
    <property type="project" value="UniProtKB-SubCell"/>
</dbReference>
<dbReference type="Pfam" id="PF23171">
    <property type="entry name" value="bHLH_HIF1A"/>
    <property type="match status" value="1"/>
</dbReference>
<feature type="compositionally biased region" description="Polar residues" evidence="14">
    <location>
        <begin position="568"/>
        <end position="591"/>
    </location>
</feature>
<dbReference type="PRINTS" id="PR01080">
    <property type="entry name" value="HYPOXIAIF1A"/>
</dbReference>
<dbReference type="PROSITE" id="PS50112">
    <property type="entry name" value="PAS"/>
    <property type="match status" value="2"/>
</dbReference>
<sequence>MSNYRSPLGSGLNRQSDITQGVSDWRSETSFTSFISSPKPCILSEDHKAGVLPALPVQTGHKPFNQQVLSLLQELMGSLSSDGSTRISSERRKEKSRDAARSRRSKESEVFYELAHQLPLPHNVSSHLDKASVMRLTISYLRVRKLLDAGDLDIEDEMKAQMNCFYLKALDGFVMVLTDDGDMIYISDNVNKYMGLTQFELTGHSVFDFTHPCDHEEMREMLTHRNGLVKKGKEQNTQRSFFLRMKCTLTSRGRTMNIKSATWKVLHCTGHIHVYDTNGNQSQCGYKKPPMTCLVLICEPIPHPSNIEIPLDSKTFLSRHSLDMKFSYCDERITELMGYEPEELLGRSIYEYYHALDSDHLTKTHHDMFTKGQVTTGQYRMLAKRGGYVWVETQATVIYNTKNSQPQCIVCVNFVVSGIIQHDLIFSLQQTECVLKPVESSDMKMTQLFTKVESEDTSSLFDKLKKEPDALTLLAPAAGDTIISLDFGSNDTETDDQQLEEVPLYNDVMLPSSNEKLQSINLAMSPLPASETPEPLRSSADPALNEEVALKLEPNPESLELSFTMPQIQDQPASPSDGSTRQSSPEPTSPSEYCFDVDSDMVNEFKLELVEKLFAEDTEAKNPFSTQDTDLDLEMLAPYIPMDDDFQLRSFDQLSPLESSSTSPQSASTVTVFQLTQMEEPPVTTTTTTATTDELKTLTKDGMEDIKILIASPSPTHVPKETSSTTTSPYSDNRSRTASPNRAGKGVIEQTEKSHPRSPNVLSITLSQRTTVPEEELNPKILALQNAQRKRKIEHDGSLFQAVGIAGQWLGASGPGLGEGCPIAPPGIGPKLAVRHPLRGPGMERVQAGLRGHPHTRPMHEFQHRASNLACRLLGQSMDESGLPQLTSYDCEVNAPIQGSRNLLQGEELLRALDQVN</sequence>
<name>S7N5Y1_MYOBR</name>
<dbReference type="AlphaFoldDB" id="S7N5Y1"/>
<protein>
    <recommendedName>
        <fullName evidence="3">Hypoxia-inducible factor 1-alpha</fullName>
    </recommendedName>
</protein>
<comment type="subcellular location">
    <subcellularLocation>
        <location evidence="2">Cytoplasm</location>
    </subcellularLocation>
    <subcellularLocation>
        <location evidence="1">Nucleus</location>
    </subcellularLocation>
</comment>
<dbReference type="SMART" id="SM00353">
    <property type="entry name" value="HLH"/>
    <property type="match status" value="1"/>
</dbReference>
<keyword evidence="18" id="KW-1185">Reference proteome</keyword>
<evidence type="ECO:0000256" key="11">
    <source>
        <dbReference type="ARBA" id="ARBA00023242"/>
    </source>
</evidence>
<organism evidence="17 18">
    <name type="scientific">Myotis brandtii</name>
    <name type="common">Brandt's bat</name>
    <dbReference type="NCBI Taxonomy" id="109478"/>
    <lineage>
        <taxon>Eukaryota</taxon>
        <taxon>Metazoa</taxon>
        <taxon>Chordata</taxon>
        <taxon>Craniata</taxon>
        <taxon>Vertebrata</taxon>
        <taxon>Euteleostomi</taxon>
        <taxon>Mammalia</taxon>
        <taxon>Eutheria</taxon>
        <taxon>Laurasiatheria</taxon>
        <taxon>Chiroptera</taxon>
        <taxon>Yangochiroptera</taxon>
        <taxon>Vespertilionidae</taxon>
        <taxon>Myotis</taxon>
    </lineage>
</organism>
<dbReference type="PROSITE" id="PS50888">
    <property type="entry name" value="BHLH"/>
    <property type="match status" value="1"/>
</dbReference>
<evidence type="ECO:0000256" key="13">
    <source>
        <dbReference type="PIRSR" id="PIRSR621537-50"/>
    </source>
</evidence>
<keyword evidence="8" id="KW-0238">DNA-binding</keyword>
<dbReference type="Pfam" id="PF08447">
    <property type="entry name" value="PAS_3"/>
    <property type="match status" value="1"/>
</dbReference>
<feature type="modified residue" description="(3S)-3-hydroxyasparagine" evidence="13">
    <location>
        <position position="894"/>
    </location>
</feature>
<dbReference type="SMART" id="SM00091">
    <property type="entry name" value="PAS"/>
    <property type="match status" value="2"/>
</dbReference>
<evidence type="ECO:0000256" key="7">
    <source>
        <dbReference type="ARBA" id="ARBA00023015"/>
    </source>
</evidence>
<evidence type="ECO:0000313" key="18">
    <source>
        <dbReference type="Proteomes" id="UP000052978"/>
    </source>
</evidence>
<evidence type="ECO:0000259" key="16">
    <source>
        <dbReference type="PROSITE" id="PS50888"/>
    </source>
</evidence>
<evidence type="ECO:0000256" key="8">
    <source>
        <dbReference type="ARBA" id="ARBA00023125"/>
    </source>
</evidence>
<dbReference type="InterPro" id="IPR011598">
    <property type="entry name" value="bHLH_dom"/>
</dbReference>
<dbReference type="Proteomes" id="UP000052978">
    <property type="component" value="Unassembled WGS sequence"/>
</dbReference>
<evidence type="ECO:0000256" key="9">
    <source>
        <dbReference type="ARBA" id="ARBA00023159"/>
    </source>
</evidence>
<reference evidence="17 18" key="1">
    <citation type="journal article" date="2013" name="Nat. Commun.">
        <title>Genome analysis reveals insights into physiology and longevity of the Brandt's bat Myotis brandtii.</title>
        <authorList>
            <person name="Seim I."/>
            <person name="Fang X."/>
            <person name="Xiong Z."/>
            <person name="Lobanov A.V."/>
            <person name="Huang Z."/>
            <person name="Ma S."/>
            <person name="Feng Y."/>
            <person name="Turanov A.A."/>
            <person name="Zhu Y."/>
            <person name="Lenz T.L."/>
            <person name="Gerashchenko M.V."/>
            <person name="Fan D."/>
            <person name="Hee Yim S."/>
            <person name="Yao X."/>
            <person name="Jordan D."/>
            <person name="Xiong Y."/>
            <person name="Ma Y."/>
            <person name="Lyapunov A.N."/>
            <person name="Chen G."/>
            <person name="Kulakova O.I."/>
            <person name="Sun Y."/>
            <person name="Lee S.G."/>
            <person name="Bronson R.T."/>
            <person name="Moskalev A.A."/>
            <person name="Sunyaev S.R."/>
            <person name="Zhang G."/>
            <person name="Krogh A."/>
            <person name="Wang J."/>
            <person name="Gladyshev V.N."/>
        </authorList>
    </citation>
    <scope>NUCLEOTIDE SEQUENCE [LARGE SCALE GENOMIC DNA]</scope>
</reference>
<dbReference type="GO" id="GO:0005737">
    <property type="term" value="C:cytoplasm"/>
    <property type="evidence" value="ECO:0007669"/>
    <property type="project" value="UniProtKB-SubCell"/>
</dbReference>
<dbReference type="FunFam" id="3.30.450.20:FF:000005">
    <property type="entry name" value="Hypoxia-inducible factor 1 subunit alpha"/>
    <property type="match status" value="1"/>
</dbReference>
<dbReference type="CDD" id="cd00130">
    <property type="entry name" value="PAS"/>
    <property type="match status" value="2"/>
</dbReference>
<dbReference type="InterPro" id="IPR036638">
    <property type="entry name" value="HLH_DNA-bd_sf"/>
</dbReference>
<evidence type="ECO:0000256" key="12">
    <source>
        <dbReference type="ARBA" id="ARBA00023278"/>
    </source>
</evidence>
<dbReference type="InterPro" id="IPR000014">
    <property type="entry name" value="PAS"/>
</dbReference>
<feature type="region of interest" description="Disordered" evidence="14">
    <location>
        <begin position="80"/>
        <end position="103"/>
    </location>
</feature>
<gene>
    <name evidence="17" type="ORF">D623_10027172</name>
</gene>
<evidence type="ECO:0000259" key="15">
    <source>
        <dbReference type="PROSITE" id="PS50112"/>
    </source>
</evidence>
<feature type="compositionally biased region" description="Polar residues" evidence="14">
    <location>
        <begin position="721"/>
        <end position="740"/>
    </location>
</feature>
<dbReference type="eggNOG" id="KOG3558">
    <property type="taxonomic scope" value="Eukaryota"/>
</dbReference>
<dbReference type="PANTHER" id="PTHR23043:SF7">
    <property type="entry name" value="HYPOXIA-INDUCIBLE FACTOR 1-ALPHA"/>
    <property type="match status" value="1"/>
</dbReference>
<feature type="domain" description="BHLH" evidence="16">
    <location>
        <begin position="91"/>
        <end position="144"/>
    </location>
</feature>
<dbReference type="Pfam" id="PF00989">
    <property type="entry name" value="PAS"/>
    <property type="match status" value="1"/>
</dbReference>
<dbReference type="SUPFAM" id="SSF47459">
    <property type="entry name" value="HLH, helix-loop-helix DNA-binding domain"/>
    <property type="match status" value="1"/>
</dbReference>
<dbReference type="SMART" id="SM00086">
    <property type="entry name" value="PAC"/>
    <property type="match status" value="1"/>
</dbReference>
<dbReference type="InterPro" id="IPR035965">
    <property type="entry name" value="PAS-like_dom_sf"/>
</dbReference>
<evidence type="ECO:0000256" key="2">
    <source>
        <dbReference type="ARBA" id="ARBA00004496"/>
    </source>
</evidence>
<evidence type="ECO:0000256" key="1">
    <source>
        <dbReference type="ARBA" id="ARBA00004123"/>
    </source>
</evidence>
<dbReference type="FunFam" id="4.10.280.10:FF:000076">
    <property type="entry name" value="hypoxia-inducible factor 3-alpha isoform X1"/>
    <property type="match status" value="1"/>
</dbReference>
<dbReference type="InterPro" id="IPR014887">
    <property type="entry name" value="HIF-1_CTAD"/>
</dbReference>
<dbReference type="InterPro" id="IPR001610">
    <property type="entry name" value="PAC"/>
</dbReference>
<dbReference type="InterPro" id="IPR021537">
    <property type="entry name" value="HIF_alpha-like"/>
</dbReference>
<dbReference type="Gene3D" id="4.10.280.10">
    <property type="entry name" value="Helix-loop-helix DNA-binding domain"/>
    <property type="match status" value="1"/>
</dbReference>
<dbReference type="NCBIfam" id="TIGR00229">
    <property type="entry name" value="sensory_box"/>
    <property type="match status" value="2"/>
</dbReference>
<dbReference type="InterPro" id="IPR013767">
    <property type="entry name" value="PAS_fold"/>
</dbReference>
<evidence type="ECO:0000256" key="3">
    <source>
        <dbReference type="ARBA" id="ARBA00014446"/>
    </source>
</evidence>
<keyword evidence="9" id="KW-0010">Activator</keyword>
<feature type="domain" description="PAS" evidence="15">
    <location>
        <begin position="321"/>
        <end position="372"/>
    </location>
</feature>
<feature type="modified residue" description="4-hydroxyproline" evidence="13">
    <location>
        <position position="638"/>
    </location>
</feature>
<dbReference type="SUPFAM" id="SSF55785">
    <property type="entry name" value="PYP-like sensor domain (PAS domain)"/>
    <property type="match status" value="2"/>
</dbReference>
<accession>S7N5Y1</accession>
<dbReference type="PANTHER" id="PTHR23043">
    <property type="entry name" value="HYPOXIA-INDUCIBLE FACTOR 1 ALPHA"/>
    <property type="match status" value="1"/>
</dbReference>
<dbReference type="GO" id="GO:0046983">
    <property type="term" value="F:protein dimerization activity"/>
    <property type="evidence" value="ECO:0007669"/>
    <property type="project" value="InterPro"/>
</dbReference>
<dbReference type="EMBL" id="KE163521">
    <property type="protein sequence ID" value="EPQ12574.1"/>
    <property type="molecule type" value="Genomic_DNA"/>
</dbReference>
<dbReference type="GO" id="GO:0071456">
    <property type="term" value="P:cellular response to hypoxia"/>
    <property type="evidence" value="ECO:0007669"/>
    <property type="project" value="TreeGrafter"/>
</dbReference>
<feature type="region of interest" description="Disordered" evidence="14">
    <location>
        <begin position="710"/>
        <end position="759"/>
    </location>
</feature>
<keyword evidence="6" id="KW-0832">Ubl conjugation</keyword>
<evidence type="ECO:0000256" key="4">
    <source>
        <dbReference type="ARBA" id="ARBA00022490"/>
    </source>
</evidence>
<proteinExistence type="predicted"/>
<keyword evidence="7" id="KW-0805">Transcription regulation</keyword>
<evidence type="ECO:0000256" key="10">
    <source>
        <dbReference type="ARBA" id="ARBA00023163"/>
    </source>
</evidence>
<feature type="modified residue" description="4-hydroxyproline" evidence="13">
    <location>
        <position position="476"/>
    </location>
</feature>
<keyword evidence="12" id="KW-0379">Hydroxylation</keyword>
<keyword evidence="11" id="KW-0539">Nucleus</keyword>
<evidence type="ECO:0000256" key="5">
    <source>
        <dbReference type="ARBA" id="ARBA00022737"/>
    </source>
</evidence>
<feature type="domain" description="PAS" evidence="15">
    <location>
        <begin position="167"/>
        <end position="232"/>
    </location>
</feature>
<evidence type="ECO:0000256" key="6">
    <source>
        <dbReference type="ARBA" id="ARBA00022843"/>
    </source>
</evidence>